<dbReference type="Gene3D" id="3.10.290.10">
    <property type="entry name" value="RNA-binding S4 domain"/>
    <property type="match status" value="1"/>
</dbReference>
<dbReference type="EC" id="5.4.99.-" evidence="8"/>
<evidence type="ECO:0000256" key="9">
    <source>
        <dbReference type="SAM" id="MobiDB-lite"/>
    </source>
</evidence>
<dbReference type="EMBL" id="QJKC01000001">
    <property type="protein sequence ID" value="PXX51142.1"/>
    <property type="molecule type" value="Genomic_DNA"/>
</dbReference>
<sequence length="366" mass="41077">MTDPYFDSEDYSDISENEVSARQQLEVPLSLGSERLDAALAKLLPDYSRSRLTQWIKDGQVLVDGKVVPPKTRLLGGEKLDVTIVQSNEEMAFQAEAMDLPIVYEDDHILVVNKPAGLVVHPASGNWTGTLLNGLLHHCPALAHVPRAGIVHRLDKDTSGLMVVAKTLQAQTELVRQMQARSVKRIYRAIADGIVPYDGTINTLIGRDPHNRLRMAVLKFGGKTAITHVRVLERYDAHSYIECKLETGRTHQIRVHMKEARHPLAGDQLYGNPRHKMDDDIAAVVKHFGRQALHAYKLALIHPATGEERSWQAPLPDDFRLLLDTLRGESGERMEQAAPLADEWEDDEDEDDEDDDGDIEVIYVRD</sequence>
<dbReference type="PROSITE" id="PS01129">
    <property type="entry name" value="PSI_RLU"/>
    <property type="match status" value="1"/>
</dbReference>
<dbReference type="InterPro" id="IPR036986">
    <property type="entry name" value="S4_RNA-bd_sf"/>
</dbReference>
<dbReference type="PROSITE" id="PS50889">
    <property type="entry name" value="S4"/>
    <property type="match status" value="1"/>
</dbReference>
<evidence type="ECO:0000256" key="8">
    <source>
        <dbReference type="RuleBase" id="RU362028"/>
    </source>
</evidence>
<evidence type="ECO:0000313" key="12">
    <source>
        <dbReference type="Proteomes" id="UP000248395"/>
    </source>
</evidence>
<dbReference type="GO" id="GO:0160140">
    <property type="term" value="F:23S rRNA pseudouridine(1911/1915/1917) synthase activity"/>
    <property type="evidence" value="ECO:0007669"/>
    <property type="project" value="UniProtKB-EC"/>
</dbReference>
<dbReference type="InterPro" id="IPR006225">
    <property type="entry name" value="PsdUridine_synth_RluC/D"/>
</dbReference>
<feature type="region of interest" description="Disordered" evidence="9">
    <location>
        <begin position="330"/>
        <end position="360"/>
    </location>
</feature>
<dbReference type="OrthoDB" id="9785808at2"/>
<dbReference type="GO" id="GO:0003723">
    <property type="term" value="F:RNA binding"/>
    <property type="evidence" value="ECO:0007669"/>
    <property type="project" value="UniProtKB-KW"/>
</dbReference>
<evidence type="ECO:0000256" key="3">
    <source>
        <dbReference type="ARBA" id="ARBA00023235"/>
    </source>
</evidence>
<evidence type="ECO:0000256" key="4">
    <source>
        <dbReference type="ARBA" id="ARBA00036882"/>
    </source>
</evidence>
<dbReference type="RefSeq" id="WP_059285498.1">
    <property type="nucleotide sequence ID" value="NZ_LNQU01000029.1"/>
</dbReference>
<keyword evidence="12" id="KW-1185">Reference proteome</keyword>
<comment type="function">
    <text evidence="5">Responsible for synthesis of pseudouridine from uracil at positions 1911, 1915 and 1917 in 23S ribosomal RNA.</text>
</comment>
<feature type="compositionally biased region" description="Acidic residues" evidence="9">
    <location>
        <begin position="342"/>
        <end position="359"/>
    </location>
</feature>
<dbReference type="NCBIfam" id="NF008385">
    <property type="entry name" value="PRK11180.1"/>
    <property type="match status" value="1"/>
</dbReference>
<comment type="catalytic activity">
    <reaction evidence="4">
        <text>uridine(1911/1915/1917) in 23S rRNA = pseudouridine(1911/1915/1917) in 23S rRNA</text>
        <dbReference type="Rhea" id="RHEA:42524"/>
        <dbReference type="Rhea" id="RHEA-COMP:10097"/>
        <dbReference type="Rhea" id="RHEA-COMP:10098"/>
        <dbReference type="ChEBI" id="CHEBI:65314"/>
        <dbReference type="ChEBI" id="CHEBI:65315"/>
        <dbReference type="EC" id="5.4.99.23"/>
    </reaction>
</comment>
<keyword evidence="3 8" id="KW-0413">Isomerase</keyword>
<reference evidence="11 12" key="1">
    <citation type="submission" date="2018-05" db="EMBL/GenBank/DDBJ databases">
        <title>Genomic Encyclopedia of Type Strains, Phase IV (KMG-IV): sequencing the most valuable type-strain genomes for metagenomic binning, comparative biology and taxonomic classification.</title>
        <authorList>
            <person name="Goeker M."/>
        </authorList>
    </citation>
    <scope>NUCLEOTIDE SEQUENCE [LARGE SCALE GENOMIC DNA]</scope>
    <source>
        <strain evidence="11 12">DSM 25134</strain>
    </source>
</reference>
<name>A0A318JJC6_9NEIS</name>
<dbReference type="SUPFAM" id="SSF55174">
    <property type="entry name" value="Alpha-L RNA-binding motif"/>
    <property type="match status" value="1"/>
</dbReference>
<dbReference type="PANTHER" id="PTHR21600:SF44">
    <property type="entry name" value="RIBOSOMAL LARGE SUBUNIT PSEUDOURIDINE SYNTHASE D"/>
    <property type="match status" value="1"/>
</dbReference>
<dbReference type="InterPro" id="IPR050188">
    <property type="entry name" value="RluA_PseudoU_synthase"/>
</dbReference>
<accession>A0A318JJC6</accession>
<dbReference type="GO" id="GO:0000455">
    <property type="term" value="P:enzyme-directed rRNA pseudouridine synthesis"/>
    <property type="evidence" value="ECO:0007669"/>
    <property type="project" value="UniProtKB-ARBA"/>
</dbReference>
<keyword evidence="2 7" id="KW-0694">RNA-binding</keyword>
<dbReference type="SMART" id="SM00363">
    <property type="entry name" value="S4"/>
    <property type="match status" value="1"/>
</dbReference>
<dbReference type="InterPro" id="IPR006145">
    <property type="entry name" value="PsdUridine_synth_RsuA/RluA"/>
</dbReference>
<evidence type="ECO:0000256" key="2">
    <source>
        <dbReference type="ARBA" id="ARBA00022884"/>
    </source>
</evidence>
<evidence type="ECO:0000256" key="7">
    <source>
        <dbReference type="PROSITE-ProRule" id="PRU00182"/>
    </source>
</evidence>
<dbReference type="PANTHER" id="PTHR21600">
    <property type="entry name" value="MITOCHONDRIAL RNA PSEUDOURIDINE SYNTHASE"/>
    <property type="match status" value="1"/>
</dbReference>
<dbReference type="SUPFAM" id="SSF55120">
    <property type="entry name" value="Pseudouridine synthase"/>
    <property type="match status" value="1"/>
</dbReference>
<dbReference type="CDD" id="cd02869">
    <property type="entry name" value="PseudoU_synth_RluA_like"/>
    <property type="match status" value="1"/>
</dbReference>
<feature type="domain" description="RNA-binding S4" evidence="10">
    <location>
        <begin position="34"/>
        <end position="96"/>
    </location>
</feature>
<proteinExistence type="inferred from homology"/>
<organism evidence="11 12">
    <name type="scientific">Aquitalea magnusonii</name>
    <dbReference type="NCBI Taxonomy" id="332411"/>
    <lineage>
        <taxon>Bacteria</taxon>
        <taxon>Pseudomonadati</taxon>
        <taxon>Pseudomonadota</taxon>
        <taxon>Betaproteobacteria</taxon>
        <taxon>Neisseriales</taxon>
        <taxon>Chromobacteriaceae</taxon>
        <taxon>Aquitalea</taxon>
    </lineage>
</organism>
<dbReference type="FunFam" id="3.30.2350.10:FF:000006">
    <property type="entry name" value="Pseudouridine synthase"/>
    <property type="match status" value="1"/>
</dbReference>
<evidence type="ECO:0000313" key="11">
    <source>
        <dbReference type="EMBL" id="PXX51142.1"/>
    </source>
</evidence>
<evidence type="ECO:0000259" key="10">
    <source>
        <dbReference type="SMART" id="SM00363"/>
    </source>
</evidence>
<evidence type="ECO:0000256" key="5">
    <source>
        <dbReference type="ARBA" id="ARBA00056072"/>
    </source>
</evidence>
<dbReference type="InterPro" id="IPR006224">
    <property type="entry name" value="PsdUridine_synth_RluA-like_CS"/>
</dbReference>
<dbReference type="CDD" id="cd00165">
    <property type="entry name" value="S4"/>
    <property type="match status" value="1"/>
</dbReference>
<evidence type="ECO:0000256" key="1">
    <source>
        <dbReference type="ARBA" id="ARBA00010876"/>
    </source>
</evidence>
<comment type="catalytic activity">
    <reaction evidence="8">
        <text>a uridine in RNA = a pseudouridine in RNA</text>
        <dbReference type="Rhea" id="RHEA:48348"/>
        <dbReference type="Rhea" id="RHEA-COMP:12068"/>
        <dbReference type="Rhea" id="RHEA-COMP:12069"/>
        <dbReference type="ChEBI" id="CHEBI:65314"/>
        <dbReference type="ChEBI" id="CHEBI:65315"/>
    </reaction>
</comment>
<dbReference type="Gene3D" id="3.30.2350.10">
    <property type="entry name" value="Pseudouridine synthase"/>
    <property type="match status" value="1"/>
</dbReference>
<dbReference type="InterPro" id="IPR020103">
    <property type="entry name" value="PsdUridine_synth_cat_dom_sf"/>
</dbReference>
<comment type="caution">
    <text evidence="11">The sequence shown here is derived from an EMBL/GenBank/DDBJ whole genome shotgun (WGS) entry which is preliminary data.</text>
</comment>
<dbReference type="Pfam" id="PF00849">
    <property type="entry name" value="PseudoU_synth_2"/>
    <property type="match status" value="1"/>
</dbReference>
<gene>
    <name evidence="11" type="ORF">DFR38_101203</name>
</gene>
<feature type="active site" evidence="6">
    <location>
        <position position="155"/>
    </location>
</feature>
<comment type="similarity">
    <text evidence="1 8">Belongs to the pseudouridine synthase RluA family.</text>
</comment>
<dbReference type="AlphaFoldDB" id="A0A318JJC6"/>
<dbReference type="InterPro" id="IPR002942">
    <property type="entry name" value="S4_RNA-bd"/>
</dbReference>
<dbReference type="NCBIfam" id="TIGR00005">
    <property type="entry name" value="rluA_subfam"/>
    <property type="match status" value="1"/>
</dbReference>
<dbReference type="Proteomes" id="UP000248395">
    <property type="component" value="Unassembled WGS sequence"/>
</dbReference>
<evidence type="ECO:0000256" key="6">
    <source>
        <dbReference type="PIRSR" id="PIRSR606225-1"/>
    </source>
</evidence>
<dbReference type="Pfam" id="PF01479">
    <property type="entry name" value="S4"/>
    <property type="match status" value="1"/>
</dbReference>
<protein>
    <recommendedName>
        <fullName evidence="8">Pseudouridine synthase</fullName>
        <ecNumber evidence="8">5.4.99.-</ecNumber>
    </recommendedName>
</protein>